<dbReference type="InterPro" id="IPR009799">
    <property type="entry name" value="EthD_dom"/>
</dbReference>
<feature type="domain" description="EthD" evidence="2">
    <location>
        <begin position="29"/>
        <end position="119"/>
    </location>
</feature>
<dbReference type="InterPro" id="IPR011008">
    <property type="entry name" value="Dimeric_a/b-barrel"/>
</dbReference>
<organism evidence="3 4">
    <name type="scientific">Nostoc commune NIES-4072</name>
    <dbReference type="NCBI Taxonomy" id="2005467"/>
    <lineage>
        <taxon>Bacteria</taxon>
        <taxon>Bacillati</taxon>
        <taxon>Cyanobacteriota</taxon>
        <taxon>Cyanophyceae</taxon>
        <taxon>Nostocales</taxon>
        <taxon>Nostocaceae</taxon>
        <taxon>Nostoc</taxon>
    </lineage>
</organism>
<evidence type="ECO:0000259" key="2">
    <source>
        <dbReference type="Pfam" id="PF07110"/>
    </source>
</evidence>
<dbReference type="SUPFAM" id="SSF54909">
    <property type="entry name" value="Dimeric alpha+beta barrel"/>
    <property type="match status" value="1"/>
</dbReference>
<dbReference type="Pfam" id="PF07110">
    <property type="entry name" value="EthD"/>
    <property type="match status" value="1"/>
</dbReference>
<comment type="caution">
    <text evidence="3">The sequence shown here is derived from an EMBL/GenBank/DDBJ whole genome shotgun (WGS) entry which is preliminary data.</text>
</comment>
<evidence type="ECO:0000313" key="4">
    <source>
        <dbReference type="Proteomes" id="UP000245124"/>
    </source>
</evidence>
<evidence type="ECO:0000256" key="1">
    <source>
        <dbReference type="SAM" id="MobiDB-lite"/>
    </source>
</evidence>
<protein>
    <submittedName>
        <fullName evidence="3">Ethyl tert-butyl ether degradation EthD</fullName>
    </submittedName>
</protein>
<dbReference type="Proteomes" id="UP000245124">
    <property type="component" value="Unassembled WGS sequence"/>
</dbReference>
<gene>
    <name evidence="3" type="ORF">NIES4072_69460</name>
</gene>
<dbReference type="EMBL" id="BDUD01000002">
    <property type="protein sequence ID" value="GBG23234.1"/>
    <property type="molecule type" value="Genomic_DNA"/>
</dbReference>
<dbReference type="RefSeq" id="WP_109013129.1">
    <property type="nucleotide sequence ID" value="NZ_BDUD01000002.1"/>
</dbReference>
<evidence type="ECO:0000313" key="3">
    <source>
        <dbReference type="EMBL" id="GBG23234.1"/>
    </source>
</evidence>
<reference evidence="3 4" key="1">
    <citation type="submission" date="2017-06" db="EMBL/GenBank/DDBJ databases">
        <title>Genome sequencing of cyanobaciteial culture collection at National Institute for Environmental Studies (NIES).</title>
        <authorList>
            <person name="Hirose Y."/>
            <person name="Shimura Y."/>
            <person name="Fujisawa T."/>
            <person name="Nakamura Y."/>
            <person name="Kawachi M."/>
        </authorList>
    </citation>
    <scope>NUCLEOTIDE SEQUENCE [LARGE SCALE GENOMIC DNA]</scope>
    <source>
        <strain evidence="3 4">NIES-4072</strain>
    </source>
</reference>
<dbReference type="Gene3D" id="3.30.70.100">
    <property type="match status" value="2"/>
</dbReference>
<dbReference type="OrthoDB" id="570208at2"/>
<dbReference type="AlphaFoldDB" id="A0A2R5G657"/>
<dbReference type="SUPFAM" id="SSF54427">
    <property type="entry name" value="NTF2-like"/>
    <property type="match status" value="1"/>
</dbReference>
<proteinExistence type="predicted"/>
<sequence length="518" mass="59232">MMSAIRKADYALRDQNGVAVFYVLLWKRKSITLDLFDDYWRDVHGPVCARLPGQHQYWQFHLAHNQGDLWPTIDGIEYTTGFEDQFDGIAELTFETEADRQTWFKAAAILMDDEHNLFSKAIGYNTIPGNSKTYVDGIPTGDPNGELGILKFHVMVKKADAVSLHEFHKYMTDSFAAAVVQSDSVLKFRLHLFEEVDNSRPDAAGVSHYEPPHKQYQAAFEIAFSNPLGMENFFASKEYAKAVKNQAKYIKQINPFPERSAYTFVYNGQITLAGQRSSTVADLIVNLGATNQLKEDITSLMLDQKLVISNSNGSQNGSLNHSQNTANSPTKTRNNYYKDLAADYSRPGLVTPYVAKKLIEDAEKYVAMKEKNQPQIDSYYTLKQIEQENKEWWPTHCEALRQGRGDILTGEYRDDLVYFCQDGPYQGLEQQKEREQHWWALIAQPGVTMCWPIVMFHGEVTYFEWKCVDNETNETLAKGNVTWMRRGHRGGCYLKTEQLTFYRDVFAPNGLLKLITTA</sequence>
<feature type="compositionally biased region" description="Low complexity" evidence="1">
    <location>
        <begin position="312"/>
        <end position="324"/>
    </location>
</feature>
<dbReference type="GO" id="GO:0016491">
    <property type="term" value="F:oxidoreductase activity"/>
    <property type="evidence" value="ECO:0007669"/>
    <property type="project" value="InterPro"/>
</dbReference>
<keyword evidence="4" id="KW-1185">Reference proteome</keyword>
<name>A0A2R5G657_NOSCO</name>
<dbReference type="InterPro" id="IPR032710">
    <property type="entry name" value="NTF2-like_dom_sf"/>
</dbReference>
<feature type="region of interest" description="Disordered" evidence="1">
    <location>
        <begin position="312"/>
        <end position="333"/>
    </location>
</feature>
<accession>A0A2R5G657</accession>